<dbReference type="EMBL" id="VJVV01000009">
    <property type="protein sequence ID" value="TRO79778.1"/>
    <property type="molecule type" value="Genomic_DNA"/>
</dbReference>
<keyword evidence="1" id="KW-0812">Transmembrane</keyword>
<feature type="transmembrane region" description="Helical" evidence="1">
    <location>
        <begin position="206"/>
        <end position="223"/>
    </location>
</feature>
<organism evidence="2 3">
    <name type="scientific">Trichloromonas acetexigens</name>
    <dbReference type="NCBI Taxonomy" id="38815"/>
    <lineage>
        <taxon>Bacteria</taxon>
        <taxon>Pseudomonadati</taxon>
        <taxon>Thermodesulfobacteriota</taxon>
        <taxon>Desulfuromonadia</taxon>
        <taxon>Desulfuromonadales</taxon>
        <taxon>Trichloromonadaceae</taxon>
        <taxon>Trichloromonas</taxon>
    </lineage>
</organism>
<evidence type="ECO:0000313" key="3">
    <source>
        <dbReference type="Proteomes" id="UP000317155"/>
    </source>
</evidence>
<evidence type="ECO:0000313" key="2">
    <source>
        <dbReference type="EMBL" id="TRO79778.1"/>
    </source>
</evidence>
<dbReference type="OrthoDB" id="9786218at2"/>
<protein>
    <recommendedName>
        <fullName evidence="4">Glycosyltransferase RgtA/B/C/D-like domain-containing protein</fullName>
    </recommendedName>
</protein>
<name>A0A550J970_9BACT</name>
<evidence type="ECO:0000256" key="1">
    <source>
        <dbReference type="SAM" id="Phobius"/>
    </source>
</evidence>
<reference evidence="2 3" key="1">
    <citation type="submission" date="2019-07" db="EMBL/GenBank/DDBJ databases">
        <title>Insights of Desulfuromonas acetexigens electromicrobiology.</title>
        <authorList>
            <person name="Katuri K."/>
            <person name="Sapireddy V."/>
            <person name="Shaw D.R."/>
            <person name="Saikaly P."/>
        </authorList>
    </citation>
    <scope>NUCLEOTIDE SEQUENCE [LARGE SCALE GENOMIC DNA]</scope>
    <source>
        <strain evidence="2 3">2873</strain>
    </source>
</reference>
<dbReference type="Proteomes" id="UP000317155">
    <property type="component" value="Unassembled WGS sequence"/>
</dbReference>
<feature type="transmembrane region" description="Helical" evidence="1">
    <location>
        <begin position="306"/>
        <end position="326"/>
    </location>
</feature>
<accession>A0A550J970</accession>
<keyword evidence="1" id="KW-1133">Transmembrane helix</keyword>
<comment type="caution">
    <text evidence="2">The sequence shown here is derived from an EMBL/GenBank/DDBJ whole genome shotgun (WGS) entry which is preliminary data.</text>
</comment>
<keyword evidence="3" id="KW-1185">Reference proteome</keyword>
<keyword evidence="1" id="KW-0472">Membrane</keyword>
<evidence type="ECO:0008006" key="4">
    <source>
        <dbReference type="Google" id="ProtNLM"/>
    </source>
</evidence>
<dbReference type="AlphaFoldDB" id="A0A550J970"/>
<feature type="transmembrane region" description="Helical" evidence="1">
    <location>
        <begin position="338"/>
        <end position="355"/>
    </location>
</feature>
<proteinExistence type="predicted"/>
<dbReference type="RefSeq" id="WP_092058914.1">
    <property type="nucleotide sequence ID" value="NZ_FOJJ01000041.1"/>
</dbReference>
<feature type="transmembrane region" description="Helical" evidence="1">
    <location>
        <begin position="262"/>
        <end position="278"/>
    </location>
</feature>
<feature type="transmembrane region" description="Helical" evidence="1">
    <location>
        <begin position="132"/>
        <end position="149"/>
    </location>
</feature>
<feature type="transmembrane region" description="Helical" evidence="1">
    <location>
        <begin position="80"/>
        <end position="102"/>
    </location>
</feature>
<feature type="transmembrane region" description="Helical" evidence="1">
    <location>
        <begin position="155"/>
        <end position="185"/>
    </location>
</feature>
<sequence length="579" mass="65741">MIDRVGKLLLFAALLTILGVATTVIHDFDTFWQLQSGKYMVETKSFIHTDLFTLAADVPRFEHCWLHDLILYFGHRLGGYHALSVIKGLALGGTALVLLWAARVRGASWPSMLLLLTPFWLSRGGWTARPQLWTFLFFALFVLVLERHRRQGGKLVFLLFPLMLLWVNLHAGAILAVPILAAYLVGEGGALTQGKSTLSRAAYKRLWLVVGLVLLGFLFTPYTREFIDTLFSAHQLGGGKEGAPIAQVFNMDWRPTTFSSDPYFYLSLALTAVLMALGRRRLTLTDLCLVGGLAIMGQQLSRHTSFFFFAMSAMLPVYADSAAAWIFSRFPLGVKSVLRWAATLAAAAIFIHYALPAYHTYGLFRTGLRTWHFPVAVAEFVKEHRLPANIYNTYDWGGYLAWTLYPEHRVFWDARQNSAEMFSYGWRVMSGHPGWEGIFEKFDVKTVVTKACTVDTGQHYPIIDLLRKDPEWRLVFADVSALIFVRSDAVSADWLAQYELPDSRADDTILSEARLLVEMEPQRYKGWWEIYKIQMARRKYPEAFLALEQYLRRTPVPDPQAEALYRILYPLVPQGGGAR</sequence>
<gene>
    <name evidence="2" type="ORF">FL622_12785</name>
</gene>